<evidence type="ECO:0000313" key="1">
    <source>
        <dbReference type="EMBL" id="KAK7691273.1"/>
    </source>
</evidence>
<comment type="caution">
    <text evidence="1">The sequence shown here is derived from an EMBL/GenBank/DDBJ whole genome shotgun (WGS) entry which is preliminary data.</text>
</comment>
<evidence type="ECO:0000313" key="2">
    <source>
        <dbReference type="Proteomes" id="UP001385951"/>
    </source>
</evidence>
<name>A0AAW0GCV2_9APHY</name>
<gene>
    <name evidence="1" type="ORF">QCA50_004666</name>
</gene>
<reference evidence="1 2" key="1">
    <citation type="submission" date="2022-09" db="EMBL/GenBank/DDBJ databases">
        <authorList>
            <person name="Palmer J.M."/>
        </authorList>
    </citation>
    <scope>NUCLEOTIDE SEQUENCE [LARGE SCALE GENOMIC DNA]</scope>
    <source>
        <strain evidence="1 2">DSM 7382</strain>
    </source>
</reference>
<proteinExistence type="predicted"/>
<protein>
    <submittedName>
        <fullName evidence="1">Uncharacterized protein</fullName>
    </submittedName>
</protein>
<organism evidence="1 2">
    <name type="scientific">Cerrena zonata</name>
    <dbReference type="NCBI Taxonomy" id="2478898"/>
    <lineage>
        <taxon>Eukaryota</taxon>
        <taxon>Fungi</taxon>
        <taxon>Dikarya</taxon>
        <taxon>Basidiomycota</taxon>
        <taxon>Agaricomycotina</taxon>
        <taxon>Agaricomycetes</taxon>
        <taxon>Polyporales</taxon>
        <taxon>Cerrenaceae</taxon>
        <taxon>Cerrena</taxon>
    </lineage>
</organism>
<keyword evidence="2" id="KW-1185">Reference proteome</keyword>
<dbReference type="EMBL" id="JASBNA010000005">
    <property type="protein sequence ID" value="KAK7691273.1"/>
    <property type="molecule type" value="Genomic_DNA"/>
</dbReference>
<accession>A0AAW0GCV2</accession>
<dbReference type="Proteomes" id="UP001385951">
    <property type="component" value="Unassembled WGS sequence"/>
</dbReference>
<dbReference type="AlphaFoldDB" id="A0AAW0GCV2"/>
<sequence length="69" mass="7557">MSCPEHIIDNVERARNNITIVFKLAHDVYGTITNNDNNPADMRNDVASSQSACDALLASFKSTLLEGSF</sequence>